<dbReference type="PANTHER" id="PTHR41795">
    <property type="entry name" value="EXOPOLYSACCHARIDE SYNTHESIS PROTEIN"/>
    <property type="match status" value="1"/>
</dbReference>
<reference evidence="2 3" key="1">
    <citation type="submission" date="2021-01" db="EMBL/GenBank/DDBJ databases">
        <title>Draft genomes of Rhodovulum sulfidophilum.</title>
        <authorList>
            <person name="Guzman M.S."/>
        </authorList>
    </citation>
    <scope>NUCLEOTIDE SEQUENCE [LARGE SCALE GENOMIC DNA]</scope>
    <source>
        <strain evidence="2 3">AB35</strain>
    </source>
</reference>
<dbReference type="EMBL" id="JAESJJ010000012">
    <property type="protein sequence ID" value="MBL3609243.1"/>
    <property type="molecule type" value="Genomic_DNA"/>
</dbReference>
<keyword evidence="1" id="KW-0812">Transmembrane</keyword>
<dbReference type="InterPro" id="IPR010331">
    <property type="entry name" value="ExoD"/>
</dbReference>
<dbReference type="Proteomes" id="UP000604473">
    <property type="component" value="Unassembled WGS sequence"/>
</dbReference>
<dbReference type="RefSeq" id="WP_202249231.1">
    <property type="nucleotide sequence ID" value="NZ_JAESJJ010000012.1"/>
</dbReference>
<comment type="caution">
    <text evidence="2">The sequence shown here is derived from an EMBL/GenBank/DDBJ whole genome shotgun (WGS) entry which is preliminary data.</text>
</comment>
<dbReference type="PIRSF" id="PIRSF033239">
    <property type="entry name" value="ExoD"/>
    <property type="match status" value="1"/>
</dbReference>
<gene>
    <name evidence="2" type="ORF">JMM60_10620</name>
</gene>
<dbReference type="Pfam" id="PF06055">
    <property type="entry name" value="ExoD"/>
    <property type="match status" value="1"/>
</dbReference>
<sequence length="207" mass="22230">MARTEDFSQDSIGRIREAPVSAVLDAVEQAAQGDRLSVRRMFEALGSVSFLPLMLAPALAVVSPLSGIPGFSSLCGIGIALIAGQMLVRRRHLWAPDWLMRREIRADRARTAIAWLRRPAGWLEWAARPRLNFLVTPPLVAVLQLLCILAGLAMPFLELVPFSSSLLGLTVVTLSVAMLARDGLLALIGMAPFAAALAVIVGVLELG</sequence>
<evidence type="ECO:0000256" key="1">
    <source>
        <dbReference type="SAM" id="Phobius"/>
    </source>
</evidence>
<feature type="transmembrane region" description="Helical" evidence="1">
    <location>
        <begin position="68"/>
        <end position="88"/>
    </location>
</feature>
<protein>
    <submittedName>
        <fullName evidence="2">Exopolysaccharide biosynthesis protein</fullName>
    </submittedName>
</protein>
<feature type="transmembrane region" description="Helical" evidence="1">
    <location>
        <begin position="131"/>
        <end position="153"/>
    </location>
</feature>
<keyword evidence="1" id="KW-1133">Transmembrane helix</keyword>
<proteinExistence type="predicted"/>
<feature type="transmembrane region" description="Helical" evidence="1">
    <location>
        <begin position="159"/>
        <end position="177"/>
    </location>
</feature>
<evidence type="ECO:0000313" key="3">
    <source>
        <dbReference type="Proteomes" id="UP000604473"/>
    </source>
</evidence>
<dbReference type="PANTHER" id="PTHR41795:SF1">
    <property type="entry name" value="EXOPOLYSACCHARIDE SYNTHESIS PROTEIN"/>
    <property type="match status" value="1"/>
</dbReference>
<organism evidence="2 3">
    <name type="scientific">Rhodovulum sulfidophilum</name>
    <name type="common">Rhodobacter sulfidophilus</name>
    <dbReference type="NCBI Taxonomy" id="35806"/>
    <lineage>
        <taxon>Bacteria</taxon>
        <taxon>Pseudomonadati</taxon>
        <taxon>Pseudomonadota</taxon>
        <taxon>Alphaproteobacteria</taxon>
        <taxon>Rhodobacterales</taxon>
        <taxon>Paracoccaceae</taxon>
        <taxon>Rhodovulum</taxon>
    </lineage>
</organism>
<keyword evidence="3" id="KW-1185">Reference proteome</keyword>
<accession>A0ABS1RT46</accession>
<feature type="transmembrane region" description="Helical" evidence="1">
    <location>
        <begin position="44"/>
        <end position="62"/>
    </location>
</feature>
<evidence type="ECO:0000313" key="2">
    <source>
        <dbReference type="EMBL" id="MBL3609243.1"/>
    </source>
</evidence>
<keyword evidence="1" id="KW-0472">Membrane</keyword>
<feature type="transmembrane region" description="Helical" evidence="1">
    <location>
        <begin position="184"/>
        <end position="204"/>
    </location>
</feature>
<name>A0ABS1RT46_RHOSU</name>